<feature type="domain" description="Methyltransferase FkbM" evidence="2">
    <location>
        <begin position="73"/>
        <end position="210"/>
    </location>
</feature>
<dbReference type="PANTHER" id="PTHR36973:SF4">
    <property type="entry name" value="NODULATION PROTEIN"/>
    <property type="match status" value="1"/>
</dbReference>
<evidence type="ECO:0000313" key="3">
    <source>
        <dbReference type="EMBL" id="BDQ33521.1"/>
    </source>
</evidence>
<dbReference type="InterPro" id="IPR029063">
    <property type="entry name" value="SAM-dependent_MTases_sf"/>
</dbReference>
<dbReference type="InterPro" id="IPR053188">
    <property type="entry name" value="FkbM_Methyltransferase"/>
</dbReference>
<name>A0ABM8AQA2_9BACT</name>
<dbReference type="Proteomes" id="UP001061361">
    <property type="component" value="Chromosome"/>
</dbReference>
<proteinExistence type="predicted"/>
<reference evidence="3" key="1">
    <citation type="submission" date="2022-08" db="EMBL/GenBank/DDBJ databases">
        <title>Genome Sequence of the sulphate-reducing bacterium, Pseudodesulfovibrio portus JCM14722.</title>
        <authorList>
            <person name="Kondo R."/>
            <person name="Kataoka T."/>
        </authorList>
    </citation>
    <scope>NUCLEOTIDE SEQUENCE</scope>
    <source>
        <strain evidence="3">JCM 14722</strain>
    </source>
</reference>
<dbReference type="InterPro" id="IPR006342">
    <property type="entry name" value="FkbM_mtfrase"/>
</dbReference>
<dbReference type="NCBIfam" id="TIGR01444">
    <property type="entry name" value="fkbM_fam"/>
    <property type="match status" value="1"/>
</dbReference>
<feature type="region of interest" description="Disordered" evidence="1">
    <location>
        <begin position="1"/>
        <end position="39"/>
    </location>
</feature>
<dbReference type="PANTHER" id="PTHR36973">
    <property type="entry name" value="SLL1456 PROTEIN-RELATED"/>
    <property type="match status" value="1"/>
</dbReference>
<accession>A0ABM8AQA2</accession>
<sequence>MPNFFNSLKQAWPSRRTPSEDTREERTVTETQPDAAQRRPTKLSALQMIVELGIPVGTVIDVGVLSQTSELIRCFPDKKHALFEPVPDHEQAIRQAYKDLDYDLHQCAVSDQDGTSFLRLIRTDRQAVSHSQLADTEGEDCISVEQHKLDTIIPAHSYAAPFLLKIDVDGKDIEVLKGCREVLPQCSCVVVEATVPRIGPTLSLLSRQGFFLWDIVDLCYSHGTLWQVDLVFLPKKYQAEYSMKSPKEPATSHHSPWQPIF</sequence>
<evidence type="ECO:0000259" key="2">
    <source>
        <dbReference type="Pfam" id="PF05050"/>
    </source>
</evidence>
<protein>
    <recommendedName>
        <fullName evidence="2">Methyltransferase FkbM domain-containing protein</fullName>
    </recommendedName>
</protein>
<gene>
    <name evidence="3" type="ORF">JCM14722_10630</name>
</gene>
<dbReference type="SUPFAM" id="SSF53335">
    <property type="entry name" value="S-adenosyl-L-methionine-dependent methyltransferases"/>
    <property type="match status" value="1"/>
</dbReference>
<dbReference type="EMBL" id="AP026708">
    <property type="protein sequence ID" value="BDQ33521.1"/>
    <property type="molecule type" value="Genomic_DNA"/>
</dbReference>
<keyword evidence="4" id="KW-1185">Reference proteome</keyword>
<dbReference type="Gene3D" id="3.40.50.150">
    <property type="entry name" value="Vaccinia Virus protein VP39"/>
    <property type="match status" value="1"/>
</dbReference>
<dbReference type="Pfam" id="PF05050">
    <property type="entry name" value="Methyltransf_21"/>
    <property type="match status" value="1"/>
</dbReference>
<evidence type="ECO:0000256" key="1">
    <source>
        <dbReference type="SAM" id="MobiDB-lite"/>
    </source>
</evidence>
<organism evidence="3 4">
    <name type="scientific">Pseudodesulfovibrio portus</name>
    <dbReference type="NCBI Taxonomy" id="231439"/>
    <lineage>
        <taxon>Bacteria</taxon>
        <taxon>Pseudomonadati</taxon>
        <taxon>Thermodesulfobacteriota</taxon>
        <taxon>Desulfovibrionia</taxon>
        <taxon>Desulfovibrionales</taxon>
        <taxon>Desulfovibrionaceae</taxon>
    </lineage>
</organism>
<feature type="compositionally biased region" description="Basic and acidic residues" evidence="1">
    <location>
        <begin position="17"/>
        <end position="28"/>
    </location>
</feature>
<evidence type="ECO:0000313" key="4">
    <source>
        <dbReference type="Proteomes" id="UP001061361"/>
    </source>
</evidence>